<dbReference type="OrthoDB" id="9794834at2"/>
<proteinExistence type="predicted"/>
<dbReference type="Pfam" id="PF06114">
    <property type="entry name" value="Peptidase_M78"/>
    <property type="match status" value="1"/>
</dbReference>
<dbReference type="RefSeq" id="WP_071563607.1">
    <property type="nucleotide sequence ID" value="NZ_CAESAR020000112.1"/>
</dbReference>
<sequence length="166" mass="18802">MTTHQQLFDSVIKNYNGQYPTPVAQIAAELGITVASNNFNDQDKYGELSKSEAGKYTITYNSESDALRQRHTIAHEIGHFVLHEEYFKDHNAITDMKLHFRNGGYTESDLIQEEQANNFAIELLVPKNSVFTMLVEGKSIEEIADIFVVTESTVNLSIGWEVGLEW</sequence>
<dbReference type="InterPro" id="IPR010359">
    <property type="entry name" value="IrrE_HExxH"/>
</dbReference>
<feature type="domain" description="IrrE N-terminal-like" evidence="1">
    <location>
        <begin position="28"/>
        <end position="155"/>
    </location>
</feature>
<accession>A0A1J5TX66</accession>
<evidence type="ECO:0000313" key="2">
    <source>
        <dbReference type="EMBL" id="OIR25338.1"/>
    </source>
</evidence>
<reference evidence="3" key="1">
    <citation type="submission" date="2016-09" db="EMBL/GenBank/DDBJ databases">
        <title>Genome Sequence of Bathymodiolus thermophilus sulfur-oxidizing gill endosymbiont.</title>
        <authorList>
            <person name="Ponnudurai R."/>
            <person name="Kleiner M."/>
            <person name="Sayavedra L."/>
            <person name="Thuermer A."/>
            <person name="Felbeck H."/>
            <person name="Schlueter R."/>
            <person name="Schweder T."/>
            <person name="Markert S."/>
        </authorList>
    </citation>
    <scope>NUCLEOTIDE SEQUENCE [LARGE SCALE GENOMIC DNA]</scope>
    <source>
        <strain evidence="3">BAT/CrabSpa'14</strain>
    </source>
</reference>
<gene>
    <name evidence="2" type="ORF">BGC33_06220</name>
</gene>
<evidence type="ECO:0000259" key="1">
    <source>
        <dbReference type="Pfam" id="PF06114"/>
    </source>
</evidence>
<comment type="caution">
    <text evidence="2">The sequence shown here is derived from an EMBL/GenBank/DDBJ whole genome shotgun (WGS) entry which is preliminary data.</text>
</comment>
<dbReference type="AlphaFoldDB" id="A0A1J5TX66"/>
<dbReference type="InterPro" id="IPR052345">
    <property type="entry name" value="Rad_response_metalloprotease"/>
</dbReference>
<protein>
    <recommendedName>
        <fullName evidence="1">IrrE N-terminal-like domain-containing protein</fullName>
    </recommendedName>
</protein>
<dbReference type="Gene3D" id="1.10.10.2910">
    <property type="match status" value="1"/>
</dbReference>
<dbReference type="PANTHER" id="PTHR43236">
    <property type="entry name" value="ANTITOXIN HIGA1"/>
    <property type="match status" value="1"/>
</dbReference>
<evidence type="ECO:0000313" key="3">
    <source>
        <dbReference type="Proteomes" id="UP000182798"/>
    </source>
</evidence>
<dbReference type="EMBL" id="MIQH01000346">
    <property type="protein sequence ID" value="OIR25338.1"/>
    <property type="molecule type" value="Genomic_DNA"/>
</dbReference>
<dbReference type="PANTHER" id="PTHR43236:SF1">
    <property type="entry name" value="BLL7220 PROTEIN"/>
    <property type="match status" value="1"/>
</dbReference>
<name>A0A1J5TX66_9GAMM</name>
<dbReference type="Proteomes" id="UP000182798">
    <property type="component" value="Unassembled WGS sequence"/>
</dbReference>
<organism evidence="2 3">
    <name type="scientific">Bathymodiolus thermophilus thioautotrophic gill symbiont</name>
    <dbReference type="NCBI Taxonomy" id="2360"/>
    <lineage>
        <taxon>Bacteria</taxon>
        <taxon>Pseudomonadati</taxon>
        <taxon>Pseudomonadota</taxon>
        <taxon>Gammaproteobacteria</taxon>
        <taxon>sulfur-oxidizing symbionts</taxon>
    </lineage>
</organism>